<dbReference type="RefSeq" id="WP_118400070.1">
    <property type="nucleotide sequence ID" value="NZ_JBGKPJ010000002.1"/>
</dbReference>
<evidence type="ECO:0000259" key="2">
    <source>
        <dbReference type="Pfam" id="PF03703"/>
    </source>
</evidence>
<proteinExistence type="predicted"/>
<protein>
    <recommendedName>
        <fullName evidence="2">YdbS-like PH domain-containing protein</fullName>
    </recommendedName>
</protein>
<feature type="domain" description="YdbS-like PH" evidence="2">
    <location>
        <begin position="77"/>
        <end position="137"/>
    </location>
</feature>
<feature type="transmembrane region" description="Helical" evidence="1">
    <location>
        <begin position="20"/>
        <end position="41"/>
    </location>
</feature>
<name>A0A413T2K1_9BACT</name>
<feature type="transmembrane region" description="Helical" evidence="1">
    <location>
        <begin position="370"/>
        <end position="389"/>
    </location>
</feature>
<feature type="transmembrane region" description="Helical" evidence="1">
    <location>
        <begin position="239"/>
        <end position="266"/>
    </location>
</feature>
<dbReference type="InterPro" id="IPR005182">
    <property type="entry name" value="YdbS-like_PH"/>
</dbReference>
<dbReference type="AlphaFoldDB" id="A0A413T2K1"/>
<gene>
    <name evidence="3" type="ORF">DW921_03930</name>
</gene>
<reference evidence="3 4" key="1">
    <citation type="submission" date="2018-08" db="EMBL/GenBank/DDBJ databases">
        <title>A genome reference for cultivated species of the human gut microbiota.</title>
        <authorList>
            <person name="Zou Y."/>
            <person name="Xue W."/>
            <person name="Luo G."/>
        </authorList>
    </citation>
    <scope>NUCLEOTIDE SEQUENCE [LARGE SCALE GENOMIC DNA]</scope>
    <source>
        <strain evidence="3 4">AM42-38</strain>
    </source>
</reference>
<dbReference type="Pfam" id="PF03703">
    <property type="entry name" value="bPH_2"/>
    <property type="match status" value="1"/>
</dbReference>
<dbReference type="PANTHER" id="PTHR34473">
    <property type="entry name" value="UPF0699 TRANSMEMBRANE PROTEIN YDBS"/>
    <property type="match status" value="1"/>
</dbReference>
<evidence type="ECO:0000313" key="4">
    <source>
        <dbReference type="Proteomes" id="UP000283855"/>
    </source>
</evidence>
<organism evidence="3 4">
    <name type="scientific">Phocaeicola coprophilus</name>
    <dbReference type="NCBI Taxonomy" id="387090"/>
    <lineage>
        <taxon>Bacteria</taxon>
        <taxon>Pseudomonadati</taxon>
        <taxon>Bacteroidota</taxon>
        <taxon>Bacteroidia</taxon>
        <taxon>Bacteroidales</taxon>
        <taxon>Bacteroidaceae</taxon>
        <taxon>Phocaeicola</taxon>
    </lineage>
</organism>
<sequence length="499" mass="57437">MKINDFSIPRRMSKSAFVIYFVKALRNYASIILILFTVRIFDSSEETSIMEYIIMLLSYLAGFLVISLITAFLSFYFKKYYVENGNLIFIHGVIQHERTSVPLHKIQSLRTKSGLIYRILDMKGISFDTLASRTEEIELILDDDDWDALLSRVETQENTQEEVHKTEATEQEATANCKSIKLEVRNLNLIKGALCQNHFKGMAVLFGVLATLYNQITSVNDKAAKYFLDYVETHADTSAFSITAVLTVIVILYIVILILWMGKVFLQYFNMDIRMNEKQLFFESGLITRNSNRFSFDKVCTLYVKRNIIENWLGCCTIMVRQALNATDEKKDTDVKIYGSSHDGNFLNWWLGKDYNSSPTVISARSGYGLLGYIIRFDILISLPAAIALCYYGQYIWIFAPIAYMLVSLSKGLLAVRRSHITLKEDYMEISNGKFAEIYNYIKYDNIEVVRMVSTPFTPYNHRVKLVISTNGTSFAIRSLKEQEAKEIYELLLLNSYNN</sequence>
<evidence type="ECO:0000256" key="1">
    <source>
        <dbReference type="SAM" id="Phobius"/>
    </source>
</evidence>
<feature type="transmembrane region" description="Helical" evidence="1">
    <location>
        <begin position="201"/>
        <end position="219"/>
    </location>
</feature>
<comment type="caution">
    <text evidence="3">The sequence shown here is derived from an EMBL/GenBank/DDBJ whole genome shotgun (WGS) entry which is preliminary data.</text>
</comment>
<dbReference type="Proteomes" id="UP000283855">
    <property type="component" value="Unassembled WGS sequence"/>
</dbReference>
<keyword evidence="1" id="KW-1133">Transmembrane helix</keyword>
<accession>A0A413T2K1</accession>
<feature type="transmembrane region" description="Helical" evidence="1">
    <location>
        <begin position="395"/>
        <end position="414"/>
    </location>
</feature>
<dbReference type="PANTHER" id="PTHR34473:SF2">
    <property type="entry name" value="UPF0699 TRANSMEMBRANE PROTEIN YDBT"/>
    <property type="match status" value="1"/>
</dbReference>
<keyword evidence="1" id="KW-0472">Membrane</keyword>
<dbReference type="EMBL" id="QSFT01000006">
    <property type="protein sequence ID" value="RHA77412.1"/>
    <property type="molecule type" value="Genomic_DNA"/>
</dbReference>
<evidence type="ECO:0000313" key="3">
    <source>
        <dbReference type="EMBL" id="RHA77412.1"/>
    </source>
</evidence>
<keyword evidence="1" id="KW-0812">Transmembrane</keyword>
<feature type="transmembrane region" description="Helical" evidence="1">
    <location>
        <begin position="53"/>
        <end position="77"/>
    </location>
</feature>